<accession>A0A845MMG2</accession>
<keyword evidence="3" id="KW-1185">Reference proteome</keyword>
<dbReference type="OrthoDB" id="9806457at2"/>
<dbReference type="SMART" id="SM00464">
    <property type="entry name" value="LON"/>
    <property type="match status" value="1"/>
</dbReference>
<evidence type="ECO:0000313" key="3">
    <source>
        <dbReference type="Proteomes" id="UP000445696"/>
    </source>
</evidence>
<protein>
    <submittedName>
        <fullName evidence="2">Peptidase S16</fullName>
    </submittedName>
</protein>
<sequence>MTDTVANTGLEELPPVLPIFPLTGALLLTNGHLPLNIFEPRYLAMVQDALATHRLIGMIQPRDPDSNQMTPEIYQIGCAGKICEYGELPNGMLRITLEGLCRFEVVEELDVATPYRQVKAGYSRFMHDLEPAHRNGVDRGALHDALHHFLEFEDGASDWQTLDHLEDDSLVNSLSMICPFSPVEKQALLEAEDVTARCNLLICLLQMMLQQVETHRTVQ</sequence>
<feature type="domain" description="Lon N-terminal" evidence="1">
    <location>
        <begin position="17"/>
        <end position="209"/>
    </location>
</feature>
<dbReference type="PROSITE" id="PS51787">
    <property type="entry name" value="LON_N"/>
    <property type="match status" value="1"/>
</dbReference>
<gene>
    <name evidence="2" type="ORF">GQF03_15715</name>
</gene>
<dbReference type="InterPro" id="IPR015947">
    <property type="entry name" value="PUA-like_sf"/>
</dbReference>
<dbReference type="Pfam" id="PF02190">
    <property type="entry name" value="LON_substr_bdg"/>
    <property type="match status" value="1"/>
</dbReference>
<comment type="caution">
    <text evidence="2">The sequence shown here is derived from an EMBL/GenBank/DDBJ whole genome shotgun (WGS) entry which is preliminary data.</text>
</comment>
<dbReference type="Proteomes" id="UP000445696">
    <property type="component" value="Unassembled WGS sequence"/>
</dbReference>
<dbReference type="AlphaFoldDB" id="A0A845MMG2"/>
<dbReference type="SUPFAM" id="SSF88697">
    <property type="entry name" value="PUA domain-like"/>
    <property type="match status" value="1"/>
</dbReference>
<dbReference type="InterPro" id="IPR003111">
    <property type="entry name" value="Lon_prtase_N"/>
</dbReference>
<dbReference type="PANTHER" id="PTHR46732:SF8">
    <property type="entry name" value="ATP-DEPENDENT PROTEASE LA (LON) DOMAIN PROTEIN"/>
    <property type="match status" value="1"/>
</dbReference>
<dbReference type="EMBL" id="WTVA01000015">
    <property type="protein sequence ID" value="MZR23784.1"/>
    <property type="molecule type" value="Genomic_DNA"/>
</dbReference>
<evidence type="ECO:0000259" key="1">
    <source>
        <dbReference type="PROSITE" id="PS51787"/>
    </source>
</evidence>
<evidence type="ECO:0000313" key="2">
    <source>
        <dbReference type="EMBL" id="MZR23784.1"/>
    </source>
</evidence>
<reference evidence="2 3" key="1">
    <citation type="journal article" date="2014" name="Int. J. Syst. Evol. Microbiol.">
        <title>Sneathiella chungangensis sp. nov., isolated from a marine sand, and emended description of the genus Sneathiella.</title>
        <authorList>
            <person name="Siamphan C."/>
            <person name="Kim H."/>
            <person name="Lee J.S."/>
            <person name="Kim W."/>
        </authorList>
    </citation>
    <scope>NUCLEOTIDE SEQUENCE [LARGE SCALE GENOMIC DNA]</scope>
    <source>
        <strain evidence="2 3">KCTC 32476</strain>
    </source>
</reference>
<proteinExistence type="predicted"/>
<dbReference type="Gene3D" id="2.30.130.40">
    <property type="entry name" value="LON domain-like"/>
    <property type="match status" value="1"/>
</dbReference>
<dbReference type="InterPro" id="IPR046336">
    <property type="entry name" value="Lon_prtase_N_sf"/>
</dbReference>
<organism evidence="2 3">
    <name type="scientific">Sneathiella chungangensis</name>
    <dbReference type="NCBI Taxonomy" id="1418234"/>
    <lineage>
        <taxon>Bacteria</taxon>
        <taxon>Pseudomonadati</taxon>
        <taxon>Pseudomonadota</taxon>
        <taxon>Alphaproteobacteria</taxon>
        <taxon>Sneathiellales</taxon>
        <taxon>Sneathiellaceae</taxon>
        <taxon>Sneathiella</taxon>
    </lineage>
</organism>
<dbReference type="PANTHER" id="PTHR46732">
    <property type="entry name" value="ATP-DEPENDENT PROTEASE LA (LON) DOMAIN PROTEIN"/>
    <property type="match status" value="1"/>
</dbReference>
<name>A0A845MMG2_9PROT</name>
<dbReference type="RefSeq" id="WP_161340216.1">
    <property type="nucleotide sequence ID" value="NZ_JBHSDG010000003.1"/>
</dbReference>